<comment type="caution">
    <text evidence="3">The sequence shown here is derived from an EMBL/GenBank/DDBJ whole genome shotgun (WGS) entry which is preliminary data.</text>
</comment>
<dbReference type="AlphaFoldDB" id="A0A7W7H6F1"/>
<dbReference type="RefSeq" id="WP_239176645.1">
    <property type="nucleotide sequence ID" value="NZ_BAABFG010000005.1"/>
</dbReference>
<keyword evidence="2" id="KW-0472">Membrane</keyword>
<protein>
    <recommendedName>
        <fullName evidence="5">DUF4367 domain-containing protein</fullName>
    </recommendedName>
</protein>
<dbReference type="Proteomes" id="UP000546162">
    <property type="component" value="Unassembled WGS sequence"/>
</dbReference>
<keyword evidence="2" id="KW-1133">Transmembrane helix</keyword>
<proteinExistence type="predicted"/>
<evidence type="ECO:0000256" key="2">
    <source>
        <dbReference type="SAM" id="Phobius"/>
    </source>
</evidence>
<evidence type="ECO:0008006" key="5">
    <source>
        <dbReference type="Google" id="ProtNLM"/>
    </source>
</evidence>
<feature type="transmembrane region" description="Helical" evidence="2">
    <location>
        <begin position="48"/>
        <end position="67"/>
    </location>
</feature>
<organism evidence="3 4">
    <name type="scientific">Actinoplanes octamycinicus</name>
    <dbReference type="NCBI Taxonomy" id="135948"/>
    <lineage>
        <taxon>Bacteria</taxon>
        <taxon>Bacillati</taxon>
        <taxon>Actinomycetota</taxon>
        <taxon>Actinomycetes</taxon>
        <taxon>Micromonosporales</taxon>
        <taxon>Micromonosporaceae</taxon>
        <taxon>Actinoplanes</taxon>
    </lineage>
</organism>
<evidence type="ECO:0000313" key="3">
    <source>
        <dbReference type="EMBL" id="MBB4744876.1"/>
    </source>
</evidence>
<evidence type="ECO:0000256" key="1">
    <source>
        <dbReference type="SAM" id="MobiDB-lite"/>
    </source>
</evidence>
<dbReference type="EMBL" id="JACHNB010000001">
    <property type="protein sequence ID" value="MBB4744876.1"/>
    <property type="molecule type" value="Genomic_DNA"/>
</dbReference>
<reference evidence="3 4" key="1">
    <citation type="submission" date="2020-08" db="EMBL/GenBank/DDBJ databases">
        <title>Sequencing the genomes of 1000 actinobacteria strains.</title>
        <authorList>
            <person name="Klenk H.-P."/>
        </authorList>
    </citation>
    <scope>NUCLEOTIDE SEQUENCE [LARGE SCALE GENOMIC DNA]</scope>
    <source>
        <strain evidence="3 4">DSM 45809</strain>
    </source>
</reference>
<evidence type="ECO:0000313" key="4">
    <source>
        <dbReference type="Proteomes" id="UP000546162"/>
    </source>
</evidence>
<gene>
    <name evidence="3" type="ORF">BJY16_008335</name>
</gene>
<keyword evidence="4" id="KW-1185">Reference proteome</keyword>
<name>A0A7W7H6F1_9ACTN</name>
<accession>A0A7W7H6F1</accession>
<feature type="region of interest" description="Disordered" evidence="1">
    <location>
        <begin position="90"/>
        <end position="109"/>
    </location>
</feature>
<keyword evidence="2" id="KW-0812">Transmembrane</keyword>
<sequence>MPERDFEELIGELRDLGRAYAVPEARDQRQAVRARLARPAPRRHRARFYLSAVVAALVLAVAAISPARAAVLDAVGGLLRVAGIELRDPSAEQPERALPASPSPLPAQATAELADARAKALFPVVVPEKLGSPDRVLLADPDKNGAPRVVTQIFRGGTVRFDQFDGRVDPVFLKTAPDGQWVEGVGEVAVWLAAPHPITYVDRDGVSRDETARLAGPSLIWSTGSVTYRLEGLATLEEASEVARSVR</sequence>